<evidence type="ECO:0000256" key="5">
    <source>
        <dbReference type="SAM" id="Phobius"/>
    </source>
</evidence>
<dbReference type="SMART" id="SM00304">
    <property type="entry name" value="HAMP"/>
    <property type="match status" value="1"/>
</dbReference>
<gene>
    <name evidence="8" type="ORF">LG219_03620</name>
</gene>
<comment type="similarity">
    <text evidence="2">Belongs to the methyl-accepting chemotaxis (MCP) protein family.</text>
</comment>
<organism evidence="8 9">
    <name type="scientific">Deefgea salmonis</name>
    <dbReference type="NCBI Taxonomy" id="2875502"/>
    <lineage>
        <taxon>Bacteria</taxon>
        <taxon>Pseudomonadati</taxon>
        <taxon>Pseudomonadota</taxon>
        <taxon>Betaproteobacteria</taxon>
        <taxon>Neisseriales</taxon>
        <taxon>Chitinibacteraceae</taxon>
        <taxon>Deefgea</taxon>
    </lineage>
</organism>
<accession>A0ABS8BI35</accession>
<feature type="domain" description="HAMP" evidence="7">
    <location>
        <begin position="196"/>
        <end position="247"/>
    </location>
</feature>
<evidence type="ECO:0000259" key="6">
    <source>
        <dbReference type="PROSITE" id="PS50111"/>
    </source>
</evidence>
<dbReference type="CDD" id="cd06225">
    <property type="entry name" value="HAMP"/>
    <property type="match status" value="1"/>
</dbReference>
<reference evidence="8 9" key="1">
    <citation type="submission" date="2021-10" db="EMBL/GenBank/DDBJ databases">
        <authorList>
            <person name="Chen M."/>
        </authorList>
    </citation>
    <scope>NUCLEOTIDE SEQUENCE [LARGE SCALE GENOMIC DNA]</scope>
    <source>
        <strain evidence="8 9">H3-26</strain>
    </source>
</reference>
<sequence>MKIATQLKYVSTITLVALLAAALICSWKLHILRLHFIENQQKQTSIAQLAQMKSSMLTLSRLDVMSPDAAQQLQQAEQQIHNTHKTLSPTLTPTQQQPLQQALSQNWQRYITQFHSAIKIAETSPEDAITIPEQLYRIDLAPLIEQISQLMHQIASDAQRSETTIEQDIQQLIWGVLIPIGCAGFIIIISQLGFAKRLQTSLHKMGLIAQRLHEGEITLRMPESRDELGELSFAINRFLQQLQQVLTQASIAATATRADTQRISDLSNAVSLNTRDQSLQLDDIRHASATLSCAIAHVGTLAAQAASTAQSSSAATSNADQAGQITLKNLSALSSHFAQVESEMQTLTHSFAEIVDVSATIKDIADQTNLLALNAAIEAARAGESGRGFAVVADEVRKLAQHTTESTRNIQDILKKTQTNTRVTSHAISAASVYLGQFNDHGQTVSRSLSQIRSESEGVADMMASIAAAVDQQTAAAQAIAEQVSTISSGLNHTHNDNQAIKQEMKELADVANDLERSMATFRTENNYSCASA</sequence>
<dbReference type="SUPFAM" id="SSF58104">
    <property type="entry name" value="Methyl-accepting chemotaxis protein (MCP) signaling domain"/>
    <property type="match status" value="1"/>
</dbReference>
<dbReference type="Pfam" id="PF00015">
    <property type="entry name" value="MCPsignal"/>
    <property type="match status" value="1"/>
</dbReference>
<dbReference type="InterPro" id="IPR004090">
    <property type="entry name" value="Chemotax_Me-accpt_rcpt"/>
</dbReference>
<evidence type="ECO:0000256" key="4">
    <source>
        <dbReference type="SAM" id="Coils"/>
    </source>
</evidence>
<feature type="transmembrane region" description="Helical" evidence="5">
    <location>
        <begin position="172"/>
        <end position="195"/>
    </location>
</feature>
<feature type="domain" description="Methyl-accepting transducer" evidence="6">
    <location>
        <begin position="252"/>
        <end position="488"/>
    </location>
</feature>
<dbReference type="PRINTS" id="PR00260">
    <property type="entry name" value="CHEMTRNSDUCR"/>
</dbReference>
<keyword evidence="4" id="KW-0175">Coiled coil</keyword>
<keyword evidence="9" id="KW-1185">Reference proteome</keyword>
<dbReference type="RefSeq" id="WP_226763164.1">
    <property type="nucleotide sequence ID" value="NZ_JAJAWG010000001.1"/>
</dbReference>
<keyword evidence="5" id="KW-0812">Transmembrane</keyword>
<dbReference type="Gene3D" id="1.10.287.950">
    <property type="entry name" value="Methyl-accepting chemotaxis protein"/>
    <property type="match status" value="1"/>
</dbReference>
<dbReference type="InterPro" id="IPR003660">
    <property type="entry name" value="HAMP_dom"/>
</dbReference>
<keyword evidence="5" id="KW-0472">Membrane</keyword>
<keyword evidence="1 3" id="KW-0807">Transducer</keyword>
<keyword evidence="5" id="KW-1133">Transmembrane helix</keyword>
<dbReference type="PANTHER" id="PTHR32089:SF112">
    <property type="entry name" value="LYSOZYME-LIKE PROTEIN-RELATED"/>
    <property type="match status" value="1"/>
</dbReference>
<dbReference type="Proteomes" id="UP001198034">
    <property type="component" value="Unassembled WGS sequence"/>
</dbReference>
<dbReference type="PANTHER" id="PTHR32089">
    <property type="entry name" value="METHYL-ACCEPTING CHEMOTAXIS PROTEIN MCPB"/>
    <property type="match status" value="1"/>
</dbReference>
<dbReference type="InterPro" id="IPR004089">
    <property type="entry name" value="MCPsignal_dom"/>
</dbReference>
<evidence type="ECO:0000256" key="3">
    <source>
        <dbReference type="PROSITE-ProRule" id="PRU00284"/>
    </source>
</evidence>
<dbReference type="Pfam" id="PF00672">
    <property type="entry name" value="HAMP"/>
    <property type="match status" value="1"/>
</dbReference>
<evidence type="ECO:0000313" key="9">
    <source>
        <dbReference type="Proteomes" id="UP001198034"/>
    </source>
</evidence>
<name>A0ABS8BI35_9NEIS</name>
<feature type="coiled-coil region" evidence="4">
    <location>
        <begin position="498"/>
        <end position="525"/>
    </location>
</feature>
<evidence type="ECO:0000256" key="2">
    <source>
        <dbReference type="ARBA" id="ARBA00029447"/>
    </source>
</evidence>
<evidence type="ECO:0000256" key="1">
    <source>
        <dbReference type="ARBA" id="ARBA00023224"/>
    </source>
</evidence>
<proteinExistence type="inferred from homology"/>
<evidence type="ECO:0000313" key="8">
    <source>
        <dbReference type="EMBL" id="MCB5195379.1"/>
    </source>
</evidence>
<dbReference type="PROSITE" id="PS50111">
    <property type="entry name" value="CHEMOTAXIS_TRANSDUC_2"/>
    <property type="match status" value="1"/>
</dbReference>
<protein>
    <submittedName>
        <fullName evidence="8">Methyl-accepting chemotaxis protein</fullName>
    </submittedName>
</protein>
<comment type="caution">
    <text evidence="8">The sequence shown here is derived from an EMBL/GenBank/DDBJ whole genome shotgun (WGS) entry which is preliminary data.</text>
</comment>
<dbReference type="SMART" id="SM00283">
    <property type="entry name" value="MA"/>
    <property type="match status" value="1"/>
</dbReference>
<dbReference type="PROSITE" id="PS50885">
    <property type="entry name" value="HAMP"/>
    <property type="match status" value="1"/>
</dbReference>
<dbReference type="EMBL" id="JAJAWG010000001">
    <property type="protein sequence ID" value="MCB5195379.1"/>
    <property type="molecule type" value="Genomic_DNA"/>
</dbReference>
<evidence type="ECO:0000259" key="7">
    <source>
        <dbReference type="PROSITE" id="PS50885"/>
    </source>
</evidence>